<comment type="caution">
    <text evidence="1">The sequence shown here is derived from an EMBL/GenBank/DDBJ whole genome shotgun (WGS) entry which is preliminary data.</text>
</comment>
<proteinExistence type="predicted"/>
<keyword evidence="2" id="KW-1185">Reference proteome</keyword>
<organism evidence="1 2">
    <name type="scientific">Crossiella equi</name>
    <dbReference type="NCBI Taxonomy" id="130796"/>
    <lineage>
        <taxon>Bacteria</taxon>
        <taxon>Bacillati</taxon>
        <taxon>Actinomycetota</taxon>
        <taxon>Actinomycetes</taxon>
        <taxon>Pseudonocardiales</taxon>
        <taxon>Pseudonocardiaceae</taxon>
        <taxon>Crossiella</taxon>
    </lineage>
</organism>
<evidence type="ECO:0000313" key="1">
    <source>
        <dbReference type="EMBL" id="MBP2476672.1"/>
    </source>
</evidence>
<sequence>MRDLADLHLLAMTRPEAGGQRFLAVAGPPLTYPGIARLLRARGFRLRTRSAPDSLFRLAARLNPRLRPMPANLGVPRAASAAKARRVLGWSPRPVVDTARSLV</sequence>
<dbReference type="Gene3D" id="3.40.50.720">
    <property type="entry name" value="NAD(P)-binding Rossmann-like Domain"/>
    <property type="match status" value="1"/>
</dbReference>
<gene>
    <name evidence="1" type="ORF">JOF53_005544</name>
</gene>
<name>A0ABS5AK90_9PSEU</name>
<reference evidence="1 2" key="1">
    <citation type="submission" date="2021-03" db="EMBL/GenBank/DDBJ databases">
        <title>Sequencing the genomes of 1000 actinobacteria strains.</title>
        <authorList>
            <person name="Klenk H.-P."/>
        </authorList>
    </citation>
    <scope>NUCLEOTIDE SEQUENCE [LARGE SCALE GENOMIC DNA]</scope>
    <source>
        <strain evidence="1 2">DSM 44580</strain>
    </source>
</reference>
<dbReference type="EMBL" id="JAGIOO010000001">
    <property type="protein sequence ID" value="MBP2476672.1"/>
    <property type="molecule type" value="Genomic_DNA"/>
</dbReference>
<dbReference type="SUPFAM" id="SSF51735">
    <property type="entry name" value="NAD(P)-binding Rossmann-fold domains"/>
    <property type="match status" value="1"/>
</dbReference>
<dbReference type="InterPro" id="IPR036291">
    <property type="entry name" value="NAD(P)-bd_dom_sf"/>
</dbReference>
<accession>A0ABS5AK90</accession>
<protein>
    <submittedName>
        <fullName evidence="1">Nucleoside-diphosphate-sugar epimerase</fullName>
    </submittedName>
</protein>
<dbReference type="Proteomes" id="UP001519363">
    <property type="component" value="Unassembled WGS sequence"/>
</dbReference>
<evidence type="ECO:0000313" key="2">
    <source>
        <dbReference type="Proteomes" id="UP001519363"/>
    </source>
</evidence>